<dbReference type="InterPro" id="IPR024134">
    <property type="entry name" value="SOD_Cu/Zn_/chaperone"/>
</dbReference>
<keyword evidence="7" id="KW-1185">Reference proteome</keyword>
<dbReference type="GO" id="GO:0005507">
    <property type="term" value="F:copper ion binding"/>
    <property type="evidence" value="ECO:0007669"/>
    <property type="project" value="InterPro"/>
</dbReference>
<keyword evidence="3" id="KW-0560">Oxidoreductase</keyword>
<comment type="cofactor">
    <cofactor evidence="3">
        <name>Zn(2+)</name>
        <dbReference type="ChEBI" id="CHEBI:29105"/>
    </cofactor>
    <text evidence="3">Binds 1 zinc ion per subunit.</text>
</comment>
<evidence type="ECO:0000313" key="6">
    <source>
        <dbReference type="EMBL" id="RTQ90474.1"/>
    </source>
</evidence>
<comment type="function">
    <text evidence="2">Destroys radicals which are normally produced within the cells and which are toxic to biological systems. May play a role in favoring mycobacterial survival in phagocytes.</text>
</comment>
<dbReference type="Pfam" id="PF00080">
    <property type="entry name" value="Sod_Cu"/>
    <property type="match status" value="1"/>
</dbReference>
<keyword evidence="3" id="KW-0186">Copper</keyword>
<comment type="caution">
    <text evidence="6">The sequence shown here is derived from an EMBL/GenBank/DDBJ whole genome shotgun (WGS) entry which is preliminary data.</text>
</comment>
<dbReference type="AlphaFoldDB" id="A0A431UKZ6"/>
<proteinExistence type="inferred from homology"/>
<dbReference type="EC" id="1.15.1.1" evidence="3"/>
<evidence type="ECO:0000256" key="3">
    <source>
        <dbReference type="RuleBase" id="RU000393"/>
    </source>
</evidence>
<name>A0A431UKZ6_9BACI</name>
<comment type="catalytic activity">
    <reaction evidence="3">
        <text>2 superoxide + 2 H(+) = H2O2 + O2</text>
        <dbReference type="Rhea" id="RHEA:20696"/>
        <dbReference type="ChEBI" id="CHEBI:15378"/>
        <dbReference type="ChEBI" id="CHEBI:15379"/>
        <dbReference type="ChEBI" id="CHEBI:16240"/>
        <dbReference type="ChEBI" id="CHEBI:18421"/>
        <dbReference type="EC" id="1.15.1.1"/>
    </reaction>
</comment>
<dbReference type="Gene3D" id="2.60.40.200">
    <property type="entry name" value="Superoxide dismutase, copper/zinc binding domain"/>
    <property type="match status" value="1"/>
</dbReference>
<dbReference type="CDD" id="cd00305">
    <property type="entry name" value="Cu-Zn_Superoxide_Dismutase"/>
    <property type="match status" value="1"/>
</dbReference>
<keyword evidence="4" id="KW-0732">Signal</keyword>
<dbReference type="PROSITE" id="PS00332">
    <property type="entry name" value="SOD_CU_ZN_2"/>
    <property type="match status" value="1"/>
</dbReference>
<evidence type="ECO:0000256" key="2">
    <source>
        <dbReference type="ARBA" id="ARBA00024900"/>
    </source>
</evidence>
<reference evidence="6 7" key="1">
    <citation type="submission" date="2018-12" db="EMBL/GenBank/DDBJ databases">
        <authorList>
            <person name="Yu L."/>
        </authorList>
    </citation>
    <scope>NUCLEOTIDE SEQUENCE [LARGE SCALE GENOMIC DNA]</scope>
    <source>
        <strain evidence="6 7">S5H2222</strain>
    </source>
</reference>
<dbReference type="InterPro" id="IPR036423">
    <property type="entry name" value="SOD-like_Cu/Zn_dom_sf"/>
</dbReference>
<keyword evidence="3" id="KW-0862">Zinc</keyword>
<accession>A0A431UKZ6</accession>
<dbReference type="InterPro" id="IPR018152">
    <property type="entry name" value="SOD_Cu/Zn_BS"/>
</dbReference>
<dbReference type="OrthoDB" id="9792957at2"/>
<dbReference type="SUPFAM" id="SSF49329">
    <property type="entry name" value="Cu,Zn superoxide dismutase-like"/>
    <property type="match status" value="1"/>
</dbReference>
<feature type="signal peptide" evidence="4">
    <location>
        <begin position="1"/>
        <end position="25"/>
    </location>
</feature>
<dbReference type="InterPro" id="IPR001424">
    <property type="entry name" value="SOD_Cu_Zn_dom"/>
</dbReference>
<evidence type="ECO:0000256" key="1">
    <source>
        <dbReference type="ARBA" id="ARBA00010457"/>
    </source>
</evidence>
<comment type="similarity">
    <text evidence="1 3">Belongs to the Cu-Zn superoxide dismutase family.</text>
</comment>
<feature type="domain" description="Superoxide dismutase copper/zinc binding" evidence="5">
    <location>
        <begin position="55"/>
        <end position="186"/>
    </location>
</feature>
<dbReference type="EMBL" id="RXNR01000049">
    <property type="protein sequence ID" value="RTQ90474.1"/>
    <property type="molecule type" value="Genomic_DNA"/>
</dbReference>
<feature type="chain" id="PRO_5019097318" description="Superoxide dismutase [Cu-Zn]" evidence="4">
    <location>
        <begin position="26"/>
        <end position="190"/>
    </location>
</feature>
<sequence>MWKIKISLLLSAMVLVLSGCNLFGAFNSDEAITVNAPEALQATAKVINTEGKEIGHVEMTEGEDGVLLSLGLTEIPEGEHGIHIHQVGKCEKPTFESAGEHFNPTNKQHGINNPKGPHLGDLPNITPEEDGTVQVEFVAKNITLEQGMENSLFDKDGSSIVVHEKADDYVTDPAGNSGARIACGVITPKN</sequence>
<dbReference type="PANTHER" id="PTHR10003">
    <property type="entry name" value="SUPEROXIDE DISMUTASE CU-ZN -RELATED"/>
    <property type="match status" value="1"/>
</dbReference>
<dbReference type="PRINTS" id="PR00068">
    <property type="entry name" value="CUZNDISMTASE"/>
</dbReference>
<organism evidence="6 7">
    <name type="scientific">Lysinibacillus telephonicus</name>
    <dbReference type="NCBI Taxonomy" id="1714840"/>
    <lineage>
        <taxon>Bacteria</taxon>
        <taxon>Bacillati</taxon>
        <taxon>Bacillota</taxon>
        <taxon>Bacilli</taxon>
        <taxon>Bacillales</taxon>
        <taxon>Bacillaceae</taxon>
        <taxon>Lysinibacillus</taxon>
    </lineage>
</organism>
<dbReference type="Proteomes" id="UP000276349">
    <property type="component" value="Unassembled WGS sequence"/>
</dbReference>
<protein>
    <recommendedName>
        <fullName evidence="3">Superoxide dismutase [Cu-Zn]</fullName>
        <ecNumber evidence="3">1.15.1.1</ecNumber>
    </recommendedName>
</protein>
<comment type="cofactor">
    <cofactor evidence="3">
        <name>Cu cation</name>
        <dbReference type="ChEBI" id="CHEBI:23378"/>
    </cofactor>
    <text evidence="3">Binds 1 copper ion per subunit.</text>
</comment>
<dbReference type="PROSITE" id="PS51257">
    <property type="entry name" value="PROKAR_LIPOPROTEIN"/>
    <property type="match status" value="1"/>
</dbReference>
<evidence type="ECO:0000256" key="4">
    <source>
        <dbReference type="SAM" id="SignalP"/>
    </source>
</evidence>
<dbReference type="RefSeq" id="WP_126295331.1">
    <property type="nucleotide sequence ID" value="NZ_CP155468.1"/>
</dbReference>
<keyword evidence="3" id="KW-0479">Metal-binding</keyword>
<evidence type="ECO:0000259" key="5">
    <source>
        <dbReference type="Pfam" id="PF00080"/>
    </source>
</evidence>
<dbReference type="GO" id="GO:0004784">
    <property type="term" value="F:superoxide dismutase activity"/>
    <property type="evidence" value="ECO:0007669"/>
    <property type="project" value="UniProtKB-EC"/>
</dbReference>
<evidence type="ECO:0000313" key="7">
    <source>
        <dbReference type="Proteomes" id="UP000276349"/>
    </source>
</evidence>
<gene>
    <name evidence="6" type="ORF">EKG35_14875</name>
</gene>